<dbReference type="PANTHER" id="PTHR47965:SF63">
    <property type="entry name" value="OS01G0937200 PROTEIN"/>
    <property type="match status" value="1"/>
</dbReference>
<dbReference type="InterPro" id="IPR001461">
    <property type="entry name" value="Aspartic_peptidase_A1"/>
</dbReference>
<dbReference type="Pfam" id="PF14541">
    <property type="entry name" value="TAXi_C"/>
    <property type="match status" value="1"/>
</dbReference>
<dbReference type="PANTHER" id="PTHR47965">
    <property type="entry name" value="ASPARTYL PROTEASE-RELATED"/>
    <property type="match status" value="1"/>
</dbReference>
<dbReference type="PROSITE" id="PS51767">
    <property type="entry name" value="PEPTIDASE_A1"/>
    <property type="match status" value="1"/>
</dbReference>
<evidence type="ECO:0000256" key="1">
    <source>
        <dbReference type="ARBA" id="ARBA00007447"/>
    </source>
</evidence>
<dbReference type="OMA" id="HESCKKP"/>
<feature type="domain" description="Peptidase A1" evidence="2">
    <location>
        <begin position="1"/>
        <end position="181"/>
    </location>
</feature>
<accession>A0A835DIT2</accession>
<proteinExistence type="inferred from homology"/>
<keyword evidence="4" id="KW-1185">Reference proteome</keyword>
<protein>
    <recommendedName>
        <fullName evidence="2">Peptidase A1 domain-containing protein</fullName>
    </recommendedName>
</protein>
<dbReference type="GO" id="GO:0004190">
    <property type="term" value="F:aspartic-type endopeptidase activity"/>
    <property type="evidence" value="ECO:0007669"/>
    <property type="project" value="InterPro"/>
</dbReference>
<evidence type="ECO:0000313" key="4">
    <source>
        <dbReference type="Proteomes" id="UP000655225"/>
    </source>
</evidence>
<dbReference type="InterPro" id="IPR021109">
    <property type="entry name" value="Peptidase_aspartic_dom_sf"/>
</dbReference>
<dbReference type="AlphaFoldDB" id="A0A835DIT2"/>
<comment type="similarity">
    <text evidence="1">Belongs to the peptidase A1 family.</text>
</comment>
<dbReference type="SUPFAM" id="SSF50630">
    <property type="entry name" value="Acid proteases"/>
    <property type="match status" value="1"/>
</dbReference>
<reference evidence="3 4" key="1">
    <citation type="submission" date="2020-04" db="EMBL/GenBank/DDBJ databases">
        <title>Plant Genome Project.</title>
        <authorList>
            <person name="Zhang R.-G."/>
        </authorList>
    </citation>
    <scope>NUCLEOTIDE SEQUENCE [LARGE SCALE GENOMIC DNA]</scope>
    <source>
        <strain evidence="3">YNK0</strain>
        <tissue evidence="3">Leaf</tissue>
    </source>
</reference>
<dbReference type="InterPro" id="IPR033121">
    <property type="entry name" value="PEPTIDASE_A1"/>
</dbReference>
<dbReference type="GO" id="GO:0006508">
    <property type="term" value="P:proteolysis"/>
    <property type="evidence" value="ECO:0007669"/>
    <property type="project" value="InterPro"/>
</dbReference>
<name>A0A835DIT2_TETSI</name>
<dbReference type="OrthoDB" id="1258937at2759"/>
<dbReference type="EMBL" id="JABCRI010000008">
    <property type="protein sequence ID" value="KAF8401644.1"/>
    <property type="molecule type" value="Genomic_DNA"/>
</dbReference>
<evidence type="ECO:0000259" key="2">
    <source>
        <dbReference type="PROSITE" id="PS51767"/>
    </source>
</evidence>
<dbReference type="InterPro" id="IPR032799">
    <property type="entry name" value="TAXi_C"/>
</dbReference>
<organism evidence="3 4">
    <name type="scientific">Tetracentron sinense</name>
    <name type="common">Spur-leaf</name>
    <dbReference type="NCBI Taxonomy" id="13715"/>
    <lineage>
        <taxon>Eukaryota</taxon>
        <taxon>Viridiplantae</taxon>
        <taxon>Streptophyta</taxon>
        <taxon>Embryophyta</taxon>
        <taxon>Tracheophyta</taxon>
        <taxon>Spermatophyta</taxon>
        <taxon>Magnoliopsida</taxon>
        <taxon>Trochodendrales</taxon>
        <taxon>Trochodendraceae</taxon>
        <taxon>Tetracentron</taxon>
    </lineage>
</organism>
<evidence type="ECO:0000313" key="3">
    <source>
        <dbReference type="EMBL" id="KAF8401644.1"/>
    </source>
</evidence>
<dbReference type="Proteomes" id="UP000655225">
    <property type="component" value="Unassembled WGS sequence"/>
</dbReference>
<sequence>MGHFICYPPIELDVMSILSYTPLLQHPTTPDYYISVNAISINGEGRHFDGLGHGGVKLSTMVPYTTLRSHIYRSFLKNFVKATRGIPRAKRVKPFDLCLKTRTLGWTRVGLPVPQIDLELANGKNRTIFGANSMKKVSDNVACLAFVDGGKRAEQAVVIGSYQMENNFFLFDLVESRLGFSSSLFFVRTTCANFNFTSTL</sequence>
<dbReference type="Gene3D" id="2.40.70.10">
    <property type="entry name" value="Acid Proteases"/>
    <property type="match status" value="1"/>
</dbReference>
<comment type="caution">
    <text evidence="3">The sequence shown here is derived from an EMBL/GenBank/DDBJ whole genome shotgun (WGS) entry which is preliminary data.</text>
</comment>
<gene>
    <name evidence="3" type="ORF">HHK36_012590</name>
</gene>